<dbReference type="SMART" id="SM00028">
    <property type="entry name" value="TPR"/>
    <property type="match status" value="7"/>
</dbReference>
<organism evidence="4 5">
    <name type="scientific">Exophiala aquamarina CBS 119918</name>
    <dbReference type="NCBI Taxonomy" id="1182545"/>
    <lineage>
        <taxon>Eukaryota</taxon>
        <taxon>Fungi</taxon>
        <taxon>Dikarya</taxon>
        <taxon>Ascomycota</taxon>
        <taxon>Pezizomycotina</taxon>
        <taxon>Eurotiomycetes</taxon>
        <taxon>Chaetothyriomycetidae</taxon>
        <taxon>Chaetothyriales</taxon>
        <taxon>Herpotrichiellaceae</taxon>
        <taxon>Exophiala</taxon>
    </lineage>
</organism>
<feature type="region of interest" description="Disordered" evidence="3">
    <location>
        <begin position="1235"/>
        <end position="1274"/>
    </location>
</feature>
<feature type="region of interest" description="Disordered" evidence="3">
    <location>
        <begin position="736"/>
        <end position="778"/>
    </location>
</feature>
<dbReference type="Pfam" id="PF13181">
    <property type="entry name" value="TPR_8"/>
    <property type="match status" value="1"/>
</dbReference>
<dbReference type="OrthoDB" id="9991317at2759"/>
<dbReference type="HOGENOM" id="CLU_002391_0_2_1"/>
<dbReference type="RefSeq" id="XP_013260991.1">
    <property type="nucleotide sequence ID" value="XM_013405537.1"/>
</dbReference>
<comment type="caution">
    <text evidence="4">The sequence shown here is derived from an EMBL/GenBank/DDBJ whole genome shotgun (WGS) entry which is preliminary data.</text>
</comment>
<name>A0A072PEV0_9EURO</name>
<evidence type="ECO:0000256" key="3">
    <source>
        <dbReference type="SAM" id="MobiDB-lite"/>
    </source>
</evidence>
<feature type="compositionally biased region" description="Pro residues" evidence="3">
    <location>
        <begin position="755"/>
        <end position="770"/>
    </location>
</feature>
<dbReference type="PROSITE" id="PS50005">
    <property type="entry name" value="TPR"/>
    <property type="match status" value="1"/>
</dbReference>
<dbReference type="GO" id="GO:0000127">
    <property type="term" value="C:transcription factor TFIIIC complex"/>
    <property type="evidence" value="ECO:0007669"/>
    <property type="project" value="TreeGrafter"/>
</dbReference>
<feature type="coiled-coil region" evidence="2">
    <location>
        <begin position="657"/>
        <end position="684"/>
    </location>
</feature>
<dbReference type="PANTHER" id="PTHR23082">
    <property type="entry name" value="TRANSCRIPTION INITIATION FACTOR IIIC TFIIIC , POLYPEPTIDE 3-RELATED"/>
    <property type="match status" value="1"/>
</dbReference>
<dbReference type="InterPro" id="IPR019734">
    <property type="entry name" value="TPR_rpt"/>
</dbReference>
<dbReference type="GeneID" id="25281244"/>
<dbReference type="Pfam" id="PF14559">
    <property type="entry name" value="TPR_19"/>
    <property type="match status" value="1"/>
</dbReference>
<keyword evidence="5" id="KW-1185">Reference proteome</keyword>
<dbReference type="VEuPathDB" id="FungiDB:A1O9_06327"/>
<evidence type="ECO:0008006" key="6">
    <source>
        <dbReference type="Google" id="ProtNLM"/>
    </source>
</evidence>
<evidence type="ECO:0000313" key="4">
    <source>
        <dbReference type="EMBL" id="KEF58401.1"/>
    </source>
</evidence>
<gene>
    <name evidence="4" type="ORF">A1O9_06327</name>
</gene>
<feature type="region of interest" description="Disordered" evidence="3">
    <location>
        <begin position="1029"/>
        <end position="1062"/>
    </location>
</feature>
<proteinExistence type="predicted"/>
<feature type="repeat" description="TPR" evidence="1">
    <location>
        <begin position="1074"/>
        <end position="1107"/>
    </location>
</feature>
<feature type="compositionally biased region" description="Polar residues" evidence="3">
    <location>
        <begin position="1240"/>
        <end position="1251"/>
    </location>
</feature>
<dbReference type="SUPFAM" id="SSF48452">
    <property type="entry name" value="TPR-like"/>
    <property type="match status" value="2"/>
</dbReference>
<protein>
    <recommendedName>
        <fullName evidence="6">TPR-like protein</fullName>
    </recommendedName>
</protein>
<keyword evidence="1" id="KW-0802">TPR repeat</keyword>
<dbReference type="InterPro" id="IPR011990">
    <property type="entry name" value="TPR-like_helical_dom_sf"/>
</dbReference>
<dbReference type="GO" id="GO:0006383">
    <property type="term" value="P:transcription by RNA polymerase III"/>
    <property type="evidence" value="ECO:0007669"/>
    <property type="project" value="InterPro"/>
</dbReference>
<dbReference type="Proteomes" id="UP000027920">
    <property type="component" value="Unassembled WGS sequence"/>
</dbReference>
<accession>A0A072PEV0</accession>
<evidence type="ECO:0000313" key="5">
    <source>
        <dbReference type="Proteomes" id="UP000027920"/>
    </source>
</evidence>
<feature type="region of interest" description="Disordered" evidence="3">
    <location>
        <begin position="217"/>
        <end position="264"/>
    </location>
</feature>
<dbReference type="PANTHER" id="PTHR23082:SF0">
    <property type="entry name" value="GENERAL TRANSCRIPTION FACTOR 3C POLYPEPTIDE 3"/>
    <property type="match status" value="1"/>
</dbReference>
<feature type="compositionally biased region" description="Basic residues" evidence="3">
    <location>
        <begin position="239"/>
        <end position="252"/>
    </location>
</feature>
<reference evidence="4 5" key="1">
    <citation type="submission" date="2013-03" db="EMBL/GenBank/DDBJ databases">
        <title>The Genome Sequence of Exophiala aquamarina CBS 119918.</title>
        <authorList>
            <consortium name="The Broad Institute Genomics Platform"/>
            <person name="Cuomo C."/>
            <person name="de Hoog S."/>
            <person name="Gorbushina A."/>
            <person name="Walker B."/>
            <person name="Young S.K."/>
            <person name="Zeng Q."/>
            <person name="Gargeya S."/>
            <person name="Fitzgerald M."/>
            <person name="Haas B."/>
            <person name="Abouelleil A."/>
            <person name="Allen A.W."/>
            <person name="Alvarado L."/>
            <person name="Arachchi H.M."/>
            <person name="Berlin A.M."/>
            <person name="Chapman S.B."/>
            <person name="Gainer-Dewar J."/>
            <person name="Goldberg J."/>
            <person name="Griggs A."/>
            <person name="Gujja S."/>
            <person name="Hansen M."/>
            <person name="Howarth C."/>
            <person name="Imamovic A."/>
            <person name="Ireland A."/>
            <person name="Larimer J."/>
            <person name="McCowan C."/>
            <person name="Murphy C."/>
            <person name="Pearson M."/>
            <person name="Poon T.W."/>
            <person name="Priest M."/>
            <person name="Roberts A."/>
            <person name="Saif S."/>
            <person name="Shea T."/>
            <person name="Sisk P."/>
            <person name="Sykes S."/>
            <person name="Wortman J."/>
            <person name="Nusbaum C."/>
            <person name="Birren B."/>
        </authorList>
    </citation>
    <scope>NUCLEOTIDE SEQUENCE [LARGE SCALE GENOMIC DNA]</scope>
    <source>
        <strain evidence="4 5">CBS 119918</strain>
    </source>
</reference>
<keyword evidence="2" id="KW-0175">Coiled coil</keyword>
<dbReference type="Gene3D" id="1.25.40.10">
    <property type="entry name" value="Tetratricopeptide repeat domain"/>
    <property type="match status" value="3"/>
</dbReference>
<evidence type="ECO:0000256" key="1">
    <source>
        <dbReference type="PROSITE-ProRule" id="PRU00339"/>
    </source>
</evidence>
<dbReference type="InterPro" id="IPR039340">
    <property type="entry name" value="Tfc4/TFIIIC-102/Sfc4"/>
</dbReference>
<dbReference type="STRING" id="1182545.A0A072PEV0"/>
<dbReference type="EMBL" id="AMGV01000004">
    <property type="protein sequence ID" value="KEF58401.1"/>
    <property type="molecule type" value="Genomic_DNA"/>
</dbReference>
<sequence>MEHTAPDPIQPHLPYSWLAHIPPITTEELRTSQERQPVIHEGYIPSSLPNASLNGAYLSVSGNATYHLQDILAGQAFDYSSNVRLTRPQSSTPRITPSSENDSRAFGFRGAHYTPYAAAIHPPPVHSGYVPDSSAASYHYPEISPSHGSQDPGSAHFADIRPHGILQGHDQTSAFERTRLSSYDVPEYSQAESTDEGEMTMDEGESLAVTHALIAGGMNAGSTSGKRGPEPEILPGQSSRKRRKRGKGRRGGWSKGLKIGPRPAIEPSPEFNELHQQALNAFIDEQDTEKARDLILQAIALNPEIYAAHALLSEIYFARGEDEKAIAALFSGAHSAARDAEVWRLVASVCLQHSANNRHRALQQASYCYARIIHNDRQDYDARLERAAISKELGNYGKAIKDLEAVLEGMPRNANVMKQIAEVGIETKSLGRAMSLYEDLLTYSRSPGLEGEDTFTWAHAVTYIELLSHNGPPDEARSNAIVVLRQLCRWLLGREEDFFWDNFDDDREWDVEDEPRRIMVPQHVPDIFPSESYGLGLPLELRVQLGILRLKQGSDHFDEALDHLEWLEPEARDEQAHIYEFPDLFLEAANALYVHKEHEQALRYFEALRDVNAYSDVDFWLAIATCYYVTGDKLQAVDCYEAAKEADIECGEARIQLAKLYTDLEEKEKAMVNAREAIRIAEQATPQTDKRRYERKEQRLARKAAENALKEAYRLRGPLAQGDAIDRIEARLQRGNAKEDVVSFRKPRQRKEKPAPQPRSIPNTRPPPLKKPMTPAEKDAYRTDAVTRLYTNLLENAEGMREGDELAIETWTNCATSLIMDFRSNRFFYPYERSLPFMGYHSRHKIMQQTQAEDPSQGFSYLNARDIPTAYREIPFTAWLDIFLEYALVLASKGNKTRCYNTIIASLDCAVWYHDPNAQLLIHTTYLACCISLRDQATLVNVVLRWFLRTYQFCTDAYRLFAAMNLVFPYTNEKNGKEGVNANLVFRSGPSQKFMFRQIMSMDLNLPTDYYAEGFGPVPDFMRRTRDQIQKDDGKSTTENPVTGGGNTAAGDAALEPPATAGPTEGITLQEMDVVLLTLYGHLLYAGGSFPSALSYFFRALSLDPQNPVILLTISLSYIHEMMKRQNENRHLYLLQAWSFFEEYADARRASAQSTEDDNADNNKNIDNFTVADSGADVGGVVPDKAGRAAPTTAMIEAEIEFNRARCWHMLGMADLAVRAYGKVLTLQRDIQLRDRGSAVSPSDEASNTSATRDDGGHGNQAAEEYEKPDFSAPPGEYTMEAAYAIQTMYALSGNAAMARSVAERYLVV</sequence>
<evidence type="ECO:0000256" key="2">
    <source>
        <dbReference type="SAM" id="Coils"/>
    </source>
</evidence>
<dbReference type="Pfam" id="PF13432">
    <property type="entry name" value="TPR_16"/>
    <property type="match status" value="1"/>
</dbReference>